<organism evidence="2 3">
    <name type="scientific">Lomentospora prolificans</name>
    <dbReference type="NCBI Taxonomy" id="41688"/>
    <lineage>
        <taxon>Eukaryota</taxon>
        <taxon>Fungi</taxon>
        <taxon>Dikarya</taxon>
        <taxon>Ascomycota</taxon>
        <taxon>Pezizomycotina</taxon>
        <taxon>Sordariomycetes</taxon>
        <taxon>Hypocreomycetidae</taxon>
        <taxon>Microascales</taxon>
        <taxon>Microascaceae</taxon>
        <taxon>Lomentospora</taxon>
    </lineage>
</organism>
<evidence type="ECO:0000259" key="1">
    <source>
        <dbReference type="PROSITE" id="PS50181"/>
    </source>
</evidence>
<keyword evidence="3" id="KW-1185">Reference proteome</keyword>
<dbReference type="InterPro" id="IPR001810">
    <property type="entry name" value="F-box_dom"/>
</dbReference>
<name>A0A2N3N5C6_9PEZI</name>
<dbReference type="OrthoDB" id="5359231at2759"/>
<accession>A0A2N3N5C6</accession>
<comment type="caution">
    <text evidence="2">The sequence shown here is derived from an EMBL/GenBank/DDBJ whole genome shotgun (WGS) entry which is preliminary data.</text>
</comment>
<reference evidence="2 3" key="1">
    <citation type="journal article" date="2017" name="G3 (Bethesda)">
        <title>First Draft Genome Sequence of the Pathogenic Fungus Lomentospora prolificans (Formerly Scedosporium prolificans).</title>
        <authorList>
            <person name="Luo R."/>
            <person name="Zimin A."/>
            <person name="Workman R."/>
            <person name="Fan Y."/>
            <person name="Pertea G."/>
            <person name="Grossman N."/>
            <person name="Wear M.P."/>
            <person name="Jia B."/>
            <person name="Miller H."/>
            <person name="Casadevall A."/>
            <person name="Timp W."/>
            <person name="Zhang S.X."/>
            <person name="Salzberg S.L."/>
        </authorList>
    </citation>
    <scope>NUCLEOTIDE SEQUENCE [LARGE SCALE GENOMIC DNA]</scope>
    <source>
        <strain evidence="2 3">JHH-5317</strain>
    </source>
</reference>
<dbReference type="AlphaFoldDB" id="A0A2N3N5C6"/>
<dbReference type="Proteomes" id="UP000233524">
    <property type="component" value="Unassembled WGS sequence"/>
</dbReference>
<sequence>MNLYNMPVEIMLFMVDFFDPDDVFHLGLTCKALVYLVNDRHVCRRILLRWAKFSPEALQAQKDGDYSRAFRTIWKRRRAITMAEPYTAAIVAEADCYIYTNGVLCYTTNRSQLRVRNLRRSSAYEVVINVRAMLASVPGDLFNFKQFRFYPIYYAAGILSCIYSSNQTGTTVLLVLRPATSEIITTRVVERHPKVIVRNTDEFLLFFVSAPWGGERSCRWHIYQLDIENREWFPEIVLEDFRGKDIDCEICFEIIDEYLYAVSAHLALDEPESDDASIGGVYHALRFPIGRRQLYQFYPEGDLPQATWEYLYSSELEDFRWKWMQIGKNESSGVPTVVEIRREFLANGYHNRRSCYKRELKFDGSAGAASNDPPSRSVEIQHDSLGGLHDAVPNEPAFTDDRDFDAIHRESSIHGEPYYQPGILLPSIKSDLSATSETVGQVNPGAALGSTPTTHHGDTSETIPNFPYHQCFVRSYFPSCDSFVDMVSPVLRHTTAPQELRLRIMSRKTAACTWGYDFHSEGCTCGDAESTVRFWPRDSFQKNDRLFRSLDEILNPPGYSGDVEATADYGSLIYAVAQSGNSSRKVLVYIGFDPSVNLYNLRPFHKSYTRRQHSRCQKERSPALLQLSAWARLEDCRTSRHRYQEGFHFFA</sequence>
<protein>
    <recommendedName>
        <fullName evidence="1">F-box domain-containing protein</fullName>
    </recommendedName>
</protein>
<proteinExistence type="predicted"/>
<evidence type="ECO:0000313" key="2">
    <source>
        <dbReference type="EMBL" id="PKS07643.1"/>
    </source>
</evidence>
<dbReference type="EMBL" id="NLAX01000701">
    <property type="protein sequence ID" value="PKS07643.1"/>
    <property type="molecule type" value="Genomic_DNA"/>
</dbReference>
<dbReference type="VEuPathDB" id="FungiDB:jhhlp_006249"/>
<evidence type="ECO:0000313" key="3">
    <source>
        <dbReference type="Proteomes" id="UP000233524"/>
    </source>
</evidence>
<dbReference type="InParanoid" id="A0A2N3N5C6"/>
<dbReference type="InterPro" id="IPR036047">
    <property type="entry name" value="F-box-like_dom_sf"/>
</dbReference>
<gene>
    <name evidence="2" type="ORF">jhhlp_006249</name>
</gene>
<dbReference type="STRING" id="41688.A0A2N3N5C6"/>
<dbReference type="SUPFAM" id="SSF81383">
    <property type="entry name" value="F-box domain"/>
    <property type="match status" value="1"/>
</dbReference>
<feature type="domain" description="F-box" evidence="1">
    <location>
        <begin position="1"/>
        <end position="46"/>
    </location>
</feature>
<dbReference type="PROSITE" id="PS50181">
    <property type="entry name" value="FBOX"/>
    <property type="match status" value="1"/>
</dbReference>